<organism evidence="5 6">
    <name type="scientific">Aspergillus homomorphus (strain CBS 101889)</name>
    <dbReference type="NCBI Taxonomy" id="1450537"/>
    <lineage>
        <taxon>Eukaryota</taxon>
        <taxon>Fungi</taxon>
        <taxon>Dikarya</taxon>
        <taxon>Ascomycota</taxon>
        <taxon>Pezizomycotina</taxon>
        <taxon>Eurotiomycetes</taxon>
        <taxon>Eurotiomycetidae</taxon>
        <taxon>Eurotiales</taxon>
        <taxon>Aspergillaceae</taxon>
        <taxon>Aspergillus</taxon>
        <taxon>Aspergillus subgen. Circumdati</taxon>
    </lineage>
</organism>
<dbReference type="InterPro" id="IPR008030">
    <property type="entry name" value="NmrA-like"/>
</dbReference>
<keyword evidence="3" id="KW-0560">Oxidoreductase</keyword>
<evidence type="ECO:0000313" key="6">
    <source>
        <dbReference type="Proteomes" id="UP000248961"/>
    </source>
</evidence>
<dbReference type="PANTHER" id="PTHR47706:SF4">
    <property type="entry name" value="NMRA-LIKE DOMAIN-CONTAINING PROTEIN"/>
    <property type="match status" value="1"/>
</dbReference>
<dbReference type="InterPro" id="IPR036291">
    <property type="entry name" value="NAD(P)-bd_dom_sf"/>
</dbReference>
<protein>
    <submittedName>
        <fullName evidence="5">NAD(P)-binding protein</fullName>
    </submittedName>
</protein>
<proteinExistence type="inferred from homology"/>
<keyword evidence="6" id="KW-1185">Reference proteome</keyword>
<dbReference type="RefSeq" id="XP_025555751.1">
    <property type="nucleotide sequence ID" value="XM_025696159.1"/>
</dbReference>
<keyword evidence="2" id="KW-0521">NADP</keyword>
<dbReference type="Pfam" id="PF05368">
    <property type="entry name" value="NmrA"/>
    <property type="match status" value="1"/>
</dbReference>
<sequence length="315" mass="35428">MTPQVIVLAGGTGDFGRYLTEALANSADYAVAILTRSSQPTPHPAHPKITTHQTDYTPASLIQILNTTRATALISIIRCANDDYLLLHNNLLKACLASETCKRLIPSEWAGNTDDFPDLPRSYGLTRAPFRKILHSPVAEGIRWTCINHGWFMDYFLPEGKSYMKYIPGEFPIDPLTWTYHVKGTGEEPQTWTCAQDVAAAVVILLGKGEWEPVTYVAGEWGTFNSAATLLERYYDRPFKREYRTLEQIYHDLEHSPTDSASLNLSLAELEECTVTGAVCCPREKTLRQREEFFSGVRFLGLEEMLERAEKEGCI</sequence>
<dbReference type="Proteomes" id="UP000248961">
    <property type="component" value="Unassembled WGS sequence"/>
</dbReference>
<evidence type="ECO:0000256" key="1">
    <source>
        <dbReference type="ARBA" id="ARBA00005725"/>
    </source>
</evidence>
<dbReference type="PANTHER" id="PTHR47706">
    <property type="entry name" value="NMRA-LIKE FAMILY PROTEIN"/>
    <property type="match status" value="1"/>
</dbReference>
<dbReference type="GO" id="GO:0016491">
    <property type="term" value="F:oxidoreductase activity"/>
    <property type="evidence" value="ECO:0007669"/>
    <property type="project" value="UniProtKB-KW"/>
</dbReference>
<reference evidence="5 6" key="1">
    <citation type="submission" date="2018-02" db="EMBL/GenBank/DDBJ databases">
        <title>The genomes of Aspergillus section Nigri reveals drivers in fungal speciation.</title>
        <authorList>
            <consortium name="DOE Joint Genome Institute"/>
            <person name="Vesth T.C."/>
            <person name="Nybo J."/>
            <person name="Theobald S."/>
            <person name="Brandl J."/>
            <person name="Frisvad J.C."/>
            <person name="Nielsen K.F."/>
            <person name="Lyhne E.K."/>
            <person name="Kogle M.E."/>
            <person name="Kuo A."/>
            <person name="Riley R."/>
            <person name="Clum A."/>
            <person name="Nolan M."/>
            <person name="Lipzen A."/>
            <person name="Salamov A."/>
            <person name="Henrissat B."/>
            <person name="Wiebenga A."/>
            <person name="De vries R.P."/>
            <person name="Grigoriev I.V."/>
            <person name="Mortensen U.H."/>
            <person name="Andersen M.R."/>
            <person name="Baker S.E."/>
        </authorList>
    </citation>
    <scope>NUCLEOTIDE SEQUENCE [LARGE SCALE GENOMIC DNA]</scope>
    <source>
        <strain evidence="5 6">CBS 101889</strain>
    </source>
</reference>
<dbReference type="EMBL" id="KZ824269">
    <property type="protein sequence ID" value="RAL16597.1"/>
    <property type="molecule type" value="Genomic_DNA"/>
</dbReference>
<dbReference type="AlphaFoldDB" id="A0A395I8V4"/>
<evidence type="ECO:0000313" key="5">
    <source>
        <dbReference type="EMBL" id="RAL16597.1"/>
    </source>
</evidence>
<evidence type="ECO:0000256" key="2">
    <source>
        <dbReference type="ARBA" id="ARBA00022857"/>
    </source>
</evidence>
<dbReference type="OrthoDB" id="419598at2759"/>
<accession>A0A395I8V4</accession>
<dbReference type="InterPro" id="IPR051609">
    <property type="entry name" value="NmrA/Isoflavone_reductase-like"/>
</dbReference>
<dbReference type="GeneID" id="37200448"/>
<name>A0A395I8V4_ASPHC</name>
<feature type="domain" description="NmrA-like" evidence="4">
    <location>
        <begin position="4"/>
        <end position="256"/>
    </location>
</feature>
<dbReference type="VEuPathDB" id="FungiDB:BO97DRAFT_410964"/>
<dbReference type="Gene3D" id="3.40.50.720">
    <property type="entry name" value="NAD(P)-binding Rossmann-like Domain"/>
    <property type="match status" value="1"/>
</dbReference>
<gene>
    <name evidence="5" type="ORF">BO97DRAFT_410964</name>
</gene>
<evidence type="ECO:0000256" key="3">
    <source>
        <dbReference type="ARBA" id="ARBA00023002"/>
    </source>
</evidence>
<comment type="similarity">
    <text evidence="1">Belongs to the NmrA-type oxidoreductase family. Isoflavone reductase subfamily.</text>
</comment>
<evidence type="ECO:0000259" key="4">
    <source>
        <dbReference type="Pfam" id="PF05368"/>
    </source>
</evidence>
<dbReference type="SUPFAM" id="SSF51735">
    <property type="entry name" value="NAD(P)-binding Rossmann-fold domains"/>
    <property type="match status" value="1"/>
</dbReference>